<comment type="caution">
    <text evidence="3">The sequence shown here is derived from an EMBL/GenBank/DDBJ whole genome shotgun (WGS) entry which is preliminary data.</text>
</comment>
<evidence type="ECO:0000313" key="3">
    <source>
        <dbReference type="EMBL" id="KAG8080718.1"/>
    </source>
</evidence>
<keyword evidence="4" id="KW-1185">Reference proteome</keyword>
<dbReference type="EMBL" id="JAAALK010000282">
    <property type="protein sequence ID" value="KAG8080712.1"/>
    <property type="molecule type" value="Genomic_DNA"/>
</dbReference>
<dbReference type="OrthoDB" id="10261556at2759"/>
<reference evidence="3" key="2">
    <citation type="submission" date="2021-02" db="EMBL/GenBank/DDBJ databases">
        <authorList>
            <person name="Kimball J.A."/>
            <person name="Haas M.W."/>
            <person name="Macchietto M."/>
            <person name="Kono T."/>
            <person name="Duquette J."/>
            <person name="Shao M."/>
        </authorList>
    </citation>
    <scope>NUCLEOTIDE SEQUENCE</scope>
    <source>
        <tissue evidence="3">Fresh leaf tissue</tissue>
    </source>
</reference>
<dbReference type="InterPro" id="IPR002782">
    <property type="entry name" value="Mut7-C_RNAse_dom"/>
</dbReference>
<feature type="domain" description="Mut7-C RNAse" evidence="1">
    <location>
        <begin position="51"/>
        <end position="133"/>
    </location>
</feature>
<dbReference type="AlphaFoldDB" id="A0A8J5W595"/>
<accession>A0A8J5W595</accession>
<dbReference type="EMBL" id="JAAALK010000282">
    <property type="protein sequence ID" value="KAG8080718.1"/>
    <property type="molecule type" value="Genomic_DNA"/>
</dbReference>
<evidence type="ECO:0000259" key="1">
    <source>
        <dbReference type="Pfam" id="PF01927"/>
    </source>
</evidence>
<dbReference type="InterPro" id="IPR052408">
    <property type="entry name" value="Exonuclease_MUT-7-like"/>
</dbReference>
<reference evidence="3" key="1">
    <citation type="journal article" date="2021" name="bioRxiv">
        <title>Whole Genome Assembly and Annotation of Northern Wild Rice, Zizania palustris L., Supports a Whole Genome Duplication in the Zizania Genus.</title>
        <authorList>
            <person name="Haas M."/>
            <person name="Kono T."/>
            <person name="Macchietto M."/>
            <person name="Millas R."/>
            <person name="McGilp L."/>
            <person name="Shao M."/>
            <person name="Duquette J."/>
            <person name="Hirsch C.N."/>
            <person name="Kimball J."/>
        </authorList>
    </citation>
    <scope>NUCLEOTIDE SEQUENCE</scope>
    <source>
        <tissue evidence="3">Fresh leaf tissue</tissue>
    </source>
</reference>
<name>A0A8J5W595_ZIZPA</name>
<evidence type="ECO:0000313" key="4">
    <source>
        <dbReference type="Proteomes" id="UP000729402"/>
    </source>
</evidence>
<proteinExistence type="predicted"/>
<dbReference type="Proteomes" id="UP000729402">
    <property type="component" value="Unassembled WGS sequence"/>
</dbReference>
<dbReference type="PANTHER" id="PTHR47765">
    <property type="entry name" value="3'-5' EXONUCLEASE DOMAIN-CONTAINING PROTEIN"/>
    <property type="match status" value="1"/>
</dbReference>
<dbReference type="Pfam" id="PF01927">
    <property type="entry name" value="Mut7-C"/>
    <property type="match status" value="1"/>
</dbReference>
<organism evidence="3 4">
    <name type="scientific">Zizania palustris</name>
    <name type="common">Northern wild rice</name>
    <dbReference type="NCBI Taxonomy" id="103762"/>
    <lineage>
        <taxon>Eukaryota</taxon>
        <taxon>Viridiplantae</taxon>
        <taxon>Streptophyta</taxon>
        <taxon>Embryophyta</taxon>
        <taxon>Tracheophyta</taxon>
        <taxon>Spermatophyta</taxon>
        <taxon>Magnoliopsida</taxon>
        <taxon>Liliopsida</taxon>
        <taxon>Poales</taxon>
        <taxon>Poaceae</taxon>
        <taxon>BOP clade</taxon>
        <taxon>Oryzoideae</taxon>
        <taxon>Oryzeae</taxon>
        <taxon>Zizaniinae</taxon>
        <taxon>Zizania</taxon>
    </lineage>
</organism>
<sequence>MSLASGVGSGSDEGVTLADVVERLKAIEDIVRPLQPIPDALNALDDTVRDQRQQQVIDTFQLKISEDQLMSRCTKCNGRFIQKPLTVDEAIEASKGFQIIPSCLFNRNLEFWKCTDCNQLYWEGTQYHNAVQKFLSVCNISD</sequence>
<protein>
    <recommendedName>
        <fullName evidence="1">Mut7-C RNAse domain-containing protein</fullName>
    </recommendedName>
</protein>
<gene>
    <name evidence="2" type="ORF">GUJ93_ZPchr0007g4677</name>
    <name evidence="3" type="ORF">GUJ93_ZPchr0007g5399</name>
</gene>
<evidence type="ECO:0000313" key="2">
    <source>
        <dbReference type="EMBL" id="KAG8080712.1"/>
    </source>
</evidence>
<dbReference type="PANTHER" id="PTHR47765:SF2">
    <property type="entry name" value="EXONUCLEASE MUT-7 HOMOLOG"/>
    <property type="match status" value="1"/>
</dbReference>